<organism evidence="6 7">
    <name type="scientific">Bondarzewia mesenterica</name>
    <dbReference type="NCBI Taxonomy" id="1095465"/>
    <lineage>
        <taxon>Eukaryota</taxon>
        <taxon>Fungi</taxon>
        <taxon>Dikarya</taxon>
        <taxon>Basidiomycota</taxon>
        <taxon>Agaricomycotina</taxon>
        <taxon>Agaricomycetes</taxon>
        <taxon>Russulales</taxon>
        <taxon>Bondarzewiaceae</taxon>
        <taxon>Bondarzewia</taxon>
    </lineage>
</organism>
<dbReference type="InterPro" id="IPR037518">
    <property type="entry name" value="MPN"/>
</dbReference>
<dbReference type="Proteomes" id="UP000310158">
    <property type="component" value="Unassembled WGS sequence"/>
</dbReference>
<dbReference type="PANTHER" id="PTHR10540">
    <property type="entry name" value="EUKARYOTIC TRANSLATION INITIATION FACTOR 3 SUBUNIT F-RELATED"/>
    <property type="match status" value="1"/>
</dbReference>
<reference evidence="6 7" key="1">
    <citation type="submission" date="2019-02" db="EMBL/GenBank/DDBJ databases">
        <title>Genome sequencing of the rare red list fungi Bondarzewia mesenterica.</title>
        <authorList>
            <person name="Buettner E."/>
            <person name="Kellner H."/>
        </authorList>
    </citation>
    <scope>NUCLEOTIDE SEQUENCE [LARGE SCALE GENOMIC DNA]</scope>
    <source>
        <strain evidence="6 7">DSM 108281</strain>
    </source>
</reference>
<dbReference type="Gene3D" id="3.40.140.10">
    <property type="entry name" value="Cytidine Deaminase, domain 2"/>
    <property type="match status" value="1"/>
</dbReference>
<comment type="similarity">
    <text evidence="2">Belongs to the peptidase M67A family.</text>
</comment>
<feature type="domain" description="MPN" evidence="5">
    <location>
        <begin position="17"/>
        <end position="152"/>
    </location>
</feature>
<evidence type="ECO:0000259" key="5">
    <source>
        <dbReference type="PROSITE" id="PS50249"/>
    </source>
</evidence>
<dbReference type="EMBL" id="SGPL01000401">
    <property type="protein sequence ID" value="THH12939.1"/>
    <property type="molecule type" value="Genomic_DNA"/>
</dbReference>
<dbReference type="FunFam" id="3.40.140.10:FF:000004">
    <property type="entry name" value="26S proteasome regulatory subunit rpn-8"/>
    <property type="match status" value="1"/>
</dbReference>
<keyword evidence="7" id="KW-1185">Reference proteome</keyword>
<protein>
    <recommendedName>
        <fullName evidence="5">MPN domain-containing protein</fullName>
    </recommendedName>
</protein>
<dbReference type="GO" id="GO:0008541">
    <property type="term" value="C:proteasome regulatory particle, lid subcomplex"/>
    <property type="evidence" value="ECO:0007669"/>
    <property type="project" value="UniProtKB-ARBA"/>
</dbReference>
<dbReference type="GO" id="GO:0043161">
    <property type="term" value="P:proteasome-mediated ubiquitin-dependent protein catabolic process"/>
    <property type="evidence" value="ECO:0007669"/>
    <property type="project" value="TreeGrafter"/>
</dbReference>
<dbReference type="InterPro" id="IPR000555">
    <property type="entry name" value="JAMM/MPN+_dom"/>
</dbReference>
<evidence type="ECO:0000256" key="2">
    <source>
        <dbReference type="ARBA" id="ARBA00008568"/>
    </source>
</evidence>
<evidence type="ECO:0000313" key="6">
    <source>
        <dbReference type="EMBL" id="THH12939.1"/>
    </source>
</evidence>
<accession>A0A4S4LLJ0</accession>
<dbReference type="InterPro" id="IPR024969">
    <property type="entry name" value="EIF3F/CSN6-like_C"/>
</dbReference>
<keyword evidence="3" id="KW-0647">Proteasome</keyword>
<dbReference type="AlphaFoldDB" id="A0A4S4LLJ0"/>
<gene>
    <name evidence="6" type="ORF">EW146_g7232</name>
</gene>
<proteinExistence type="inferred from homology"/>
<comment type="caution">
    <text evidence="6">The sequence shown here is derived from an EMBL/GenBank/DDBJ whole genome shotgun (WGS) entry which is preliminary data.</text>
</comment>
<dbReference type="CDD" id="cd08062">
    <property type="entry name" value="MPN_RPN7_8"/>
    <property type="match status" value="1"/>
</dbReference>
<evidence type="ECO:0000313" key="7">
    <source>
        <dbReference type="Proteomes" id="UP000310158"/>
    </source>
</evidence>
<name>A0A4S4LLJ0_9AGAM</name>
<dbReference type="GO" id="GO:0008237">
    <property type="term" value="F:metallopeptidase activity"/>
    <property type="evidence" value="ECO:0007669"/>
    <property type="project" value="InterPro"/>
</dbReference>
<dbReference type="SMART" id="SM00232">
    <property type="entry name" value="JAB_MPN"/>
    <property type="match status" value="1"/>
</dbReference>
<evidence type="ECO:0000256" key="1">
    <source>
        <dbReference type="ARBA" id="ARBA00002187"/>
    </source>
</evidence>
<feature type="compositionally biased region" description="Basic and acidic residues" evidence="4">
    <location>
        <begin position="293"/>
        <end position="338"/>
    </location>
</feature>
<dbReference type="OrthoDB" id="10256771at2759"/>
<dbReference type="Pfam" id="PF13012">
    <property type="entry name" value="MitMem_reg"/>
    <property type="match status" value="1"/>
</dbReference>
<sequence>MVATTTEQLTALATTTVVVHPLVLLSVADHHARSVSRGSSKRVIGVLLGQDNGKTINVANSFGIPFEEDEKDSKTWFLDHNYIDGMFEMFKKVNARERMIGWYHTGPKMRASDLEINELFAKFIARPIMVIVDVRPQTVGIPTDAYFAVEEIKDDGTETRHTFLHVPSTIEAEEAEEIGVEHLLRDIKDSTTTTLATRVSEQLASLRGLESRISEIQKYLSDVAAGTMPVNHQIVYHLQDALNLLPNISEPAITTSFAATTNDELLVVYLSSLLRAVIALHALVDNKASIGRAELEEGKGEKEKKKDVKTEKGKEKDAKEKDGKEGEKEVSKSEDKKL</sequence>
<dbReference type="PANTHER" id="PTHR10540:SF7">
    <property type="entry name" value="26S PROTEASOME NON-ATPASE REGULATORY SUBUNIT 7"/>
    <property type="match status" value="1"/>
</dbReference>
<dbReference type="Pfam" id="PF01398">
    <property type="entry name" value="JAB"/>
    <property type="match status" value="1"/>
</dbReference>
<dbReference type="PROSITE" id="PS50249">
    <property type="entry name" value="MPN"/>
    <property type="match status" value="1"/>
</dbReference>
<dbReference type="InterPro" id="IPR033858">
    <property type="entry name" value="MPN_RPN7_8"/>
</dbReference>
<comment type="function">
    <text evidence="1">Acts as a regulatory subunit of the 26S proteasome which is involved in the ATP-dependent degradation of ubiquitinated proteins.</text>
</comment>
<evidence type="ECO:0000256" key="3">
    <source>
        <dbReference type="ARBA" id="ARBA00022942"/>
    </source>
</evidence>
<feature type="region of interest" description="Disordered" evidence="4">
    <location>
        <begin position="292"/>
        <end position="338"/>
    </location>
</feature>
<evidence type="ECO:0000256" key="4">
    <source>
        <dbReference type="SAM" id="MobiDB-lite"/>
    </source>
</evidence>